<reference evidence="3 4" key="1">
    <citation type="submission" date="2019-08" db="EMBL/GenBank/DDBJ databases">
        <title>Bioinformatics analysis of the strain L3 and L5.</title>
        <authorList>
            <person name="Li X."/>
        </authorList>
    </citation>
    <scope>NUCLEOTIDE SEQUENCE [LARGE SCALE GENOMIC DNA]</scope>
    <source>
        <strain evidence="3 4">L5</strain>
    </source>
</reference>
<evidence type="ECO:0000256" key="1">
    <source>
        <dbReference type="SAM" id="MobiDB-lite"/>
    </source>
</evidence>
<keyword evidence="4" id="KW-1185">Reference proteome</keyword>
<comment type="caution">
    <text evidence="3">The sequence shown here is derived from an EMBL/GenBank/DDBJ whole genome shotgun (WGS) entry which is preliminary data.</text>
</comment>
<accession>A0A7V7KF72</accession>
<dbReference type="InterPro" id="IPR036388">
    <property type="entry name" value="WH-like_DNA-bd_sf"/>
</dbReference>
<feature type="domain" description="DnaT DNA-binding" evidence="2">
    <location>
        <begin position="176"/>
        <end position="245"/>
    </location>
</feature>
<dbReference type="EMBL" id="VTPY01000008">
    <property type="protein sequence ID" value="KAA0010071.1"/>
    <property type="molecule type" value="Genomic_DNA"/>
</dbReference>
<dbReference type="AlphaFoldDB" id="A0A7V7KF72"/>
<feature type="region of interest" description="Disordered" evidence="1">
    <location>
        <begin position="246"/>
        <end position="283"/>
    </location>
</feature>
<dbReference type="RefSeq" id="WP_149330035.1">
    <property type="nucleotide sequence ID" value="NZ_VTPY01000008.1"/>
</dbReference>
<dbReference type="Gene3D" id="1.10.8.1180">
    <property type="match status" value="1"/>
</dbReference>
<dbReference type="InterPro" id="IPR040480">
    <property type="entry name" value="DnaT_DNA_bind"/>
</dbReference>
<dbReference type="Gene3D" id="1.10.10.10">
    <property type="entry name" value="Winged helix-like DNA-binding domain superfamily/Winged helix DNA-binding domain"/>
    <property type="match status" value="1"/>
</dbReference>
<organism evidence="3 4">
    <name type="scientific">Billgrantia pellis</name>
    <dbReference type="NCBI Taxonomy" id="2606936"/>
    <lineage>
        <taxon>Bacteria</taxon>
        <taxon>Pseudomonadati</taxon>
        <taxon>Pseudomonadota</taxon>
        <taxon>Gammaproteobacteria</taxon>
        <taxon>Oceanospirillales</taxon>
        <taxon>Halomonadaceae</taxon>
        <taxon>Billgrantia</taxon>
    </lineage>
</organism>
<evidence type="ECO:0000313" key="4">
    <source>
        <dbReference type="Proteomes" id="UP000486760"/>
    </source>
</evidence>
<name>A0A7V7KF72_9GAMM</name>
<protein>
    <recommendedName>
        <fullName evidence="2">DnaT DNA-binding domain-containing protein</fullName>
    </recommendedName>
</protein>
<gene>
    <name evidence="3" type="ORF">F0A17_19515</name>
</gene>
<sequence length="283" mass="31987">MSVQAIAWALHQQVVTDPGARHVLIGLANHADEEGRYAFPSVELLSRYTGLKRRTVQEKLKLLREVGAIQRGNQRVAEAIIERADRRPVVYDLRMELGRDGSGVGDEDEVSSYDQRDAISAPRNIARGADTAPRHNNGVRITAARGAESAPEPSLTNSNSHTRVDELSERRCKQFLMTYGWQPDLNVFGLACQRRDMPDGARPSQAELADFVGYYSETNRAFTEQGWHDRLARWVYENRMSQKGTENNLMNSREGYDNESCYGHSPSRRISAAEARDRARRVR</sequence>
<proteinExistence type="predicted"/>
<dbReference type="Pfam" id="PF13730">
    <property type="entry name" value="HTH_36"/>
    <property type="match status" value="1"/>
</dbReference>
<feature type="region of interest" description="Disordered" evidence="1">
    <location>
        <begin position="144"/>
        <end position="164"/>
    </location>
</feature>
<evidence type="ECO:0000259" key="2">
    <source>
        <dbReference type="Pfam" id="PF17948"/>
    </source>
</evidence>
<evidence type="ECO:0000313" key="3">
    <source>
        <dbReference type="EMBL" id="KAA0010071.1"/>
    </source>
</evidence>
<dbReference type="Pfam" id="PF17948">
    <property type="entry name" value="DnaT"/>
    <property type="match status" value="1"/>
</dbReference>
<dbReference type="Proteomes" id="UP000486760">
    <property type="component" value="Unassembled WGS sequence"/>
</dbReference>